<evidence type="ECO:0000256" key="1">
    <source>
        <dbReference type="SAM" id="MobiDB-lite"/>
    </source>
</evidence>
<feature type="region of interest" description="Disordered" evidence="1">
    <location>
        <begin position="192"/>
        <end position="276"/>
    </location>
</feature>
<evidence type="ECO:0000313" key="2">
    <source>
        <dbReference type="EMBL" id="RPD65919.1"/>
    </source>
</evidence>
<dbReference type="Proteomes" id="UP000313359">
    <property type="component" value="Unassembled WGS sequence"/>
</dbReference>
<gene>
    <name evidence="2" type="ORF">L227DRAFT_648737</name>
</gene>
<keyword evidence="3" id="KW-1185">Reference proteome</keyword>
<dbReference type="AlphaFoldDB" id="A0A5C2SS39"/>
<name>A0A5C2SS39_9APHY</name>
<sequence length="276" mass="30453">MFDLFKKKEDNSRTAVLDRAGAVQKQLRVKRPKTAPADFGKSFKFAENTLTPAAVRHSTDGELFFERNVNRSTKLLSQERFNHPQPHEPSSSKAVLTEELSPLPVRPTLGGPPVPNRSLSATSCEIRNPFRSDTSDTVTTISTSRTSSFAGAALPVQRTVPTWFPEQTEGTMDPRPHKAAIFTNPAAGLGITTDPFSDEGPGAEDSDLSTTPTTPTTPSSVHSTMQEQDMRTAQKRRRWSFLKSPKQSAQDFLQVHIPSGTLSPPMRPRHAFWSRA</sequence>
<dbReference type="OrthoDB" id="2743201at2759"/>
<accession>A0A5C2SS39</accession>
<dbReference type="EMBL" id="ML122251">
    <property type="protein sequence ID" value="RPD65919.1"/>
    <property type="molecule type" value="Genomic_DNA"/>
</dbReference>
<evidence type="ECO:0000313" key="3">
    <source>
        <dbReference type="Proteomes" id="UP000313359"/>
    </source>
</evidence>
<feature type="compositionally biased region" description="Basic residues" evidence="1">
    <location>
        <begin position="267"/>
        <end position="276"/>
    </location>
</feature>
<proteinExistence type="predicted"/>
<feature type="compositionally biased region" description="Low complexity" evidence="1">
    <location>
        <begin position="209"/>
        <end position="220"/>
    </location>
</feature>
<organism evidence="2 3">
    <name type="scientific">Lentinus tigrinus ALCF2SS1-6</name>
    <dbReference type="NCBI Taxonomy" id="1328759"/>
    <lineage>
        <taxon>Eukaryota</taxon>
        <taxon>Fungi</taxon>
        <taxon>Dikarya</taxon>
        <taxon>Basidiomycota</taxon>
        <taxon>Agaricomycotina</taxon>
        <taxon>Agaricomycetes</taxon>
        <taxon>Polyporales</taxon>
        <taxon>Polyporaceae</taxon>
        <taxon>Lentinus</taxon>
    </lineage>
</organism>
<protein>
    <submittedName>
        <fullName evidence="2">Uncharacterized protein</fullName>
    </submittedName>
</protein>
<feature type="region of interest" description="Disordered" evidence="1">
    <location>
        <begin position="103"/>
        <end position="123"/>
    </location>
</feature>
<reference evidence="2" key="1">
    <citation type="journal article" date="2018" name="Genome Biol. Evol.">
        <title>Genomics and development of Lentinus tigrinus, a white-rot wood-decaying mushroom with dimorphic fruiting bodies.</title>
        <authorList>
            <person name="Wu B."/>
            <person name="Xu Z."/>
            <person name="Knudson A."/>
            <person name="Carlson A."/>
            <person name="Chen N."/>
            <person name="Kovaka S."/>
            <person name="LaButti K."/>
            <person name="Lipzen A."/>
            <person name="Pennachio C."/>
            <person name="Riley R."/>
            <person name="Schakwitz W."/>
            <person name="Umezawa K."/>
            <person name="Ohm R.A."/>
            <person name="Grigoriev I.V."/>
            <person name="Nagy L.G."/>
            <person name="Gibbons J."/>
            <person name="Hibbett D."/>
        </authorList>
    </citation>
    <scope>NUCLEOTIDE SEQUENCE [LARGE SCALE GENOMIC DNA]</scope>
    <source>
        <strain evidence="2">ALCF2SS1-6</strain>
    </source>
</reference>